<dbReference type="Proteomes" id="UP000008037">
    <property type="component" value="Chromosome"/>
</dbReference>
<dbReference type="KEGG" id="nga:Ngar_c11920"/>
<accession>K0IJ13</accession>
<reference evidence="1 2" key="1">
    <citation type="journal article" date="2012" name="Environ. Microbiol.">
        <title>The genome of the ammonia-oxidizing Candidatus Nitrososphaera gargensis: insights into metabolic versatility and environmental adaptations.</title>
        <authorList>
            <person name="Spang A."/>
            <person name="Poehlein A."/>
            <person name="Offre P."/>
            <person name="Zumbragel S."/>
            <person name="Haider S."/>
            <person name="Rychlik N."/>
            <person name="Nowka B."/>
            <person name="Schmeisser C."/>
            <person name="Lebedeva E.V."/>
            <person name="Rattei T."/>
            <person name="Bohm C."/>
            <person name="Schmid M."/>
            <person name="Galushko A."/>
            <person name="Hatzenpichler R."/>
            <person name="Weinmaier T."/>
            <person name="Daniel R."/>
            <person name="Schleper C."/>
            <person name="Spieck E."/>
            <person name="Streit W."/>
            <person name="Wagner M."/>
        </authorList>
    </citation>
    <scope>NUCLEOTIDE SEQUENCE [LARGE SCALE GENOMIC DNA]</scope>
    <source>
        <strain evidence="2">Ga9.2</strain>
    </source>
</reference>
<dbReference type="HOGENOM" id="CLU_2911649_0_0_2"/>
<keyword evidence="2" id="KW-1185">Reference proteome</keyword>
<dbReference type="EMBL" id="CP002408">
    <property type="protein sequence ID" value="AFU58132.1"/>
    <property type="molecule type" value="Genomic_DNA"/>
</dbReference>
<name>K0IJ13_NITGG</name>
<dbReference type="AlphaFoldDB" id="K0IJ13"/>
<organism evidence="1 2">
    <name type="scientific">Nitrososphaera gargensis (strain Ga9.2)</name>
    <dbReference type="NCBI Taxonomy" id="1237085"/>
    <lineage>
        <taxon>Archaea</taxon>
        <taxon>Nitrososphaerota</taxon>
        <taxon>Nitrososphaeria</taxon>
        <taxon>Nitrososphaerales</taxon>
        <taxon>Nitrososphaeraceae</taxon>
        <taxon>Nitrososphaera</taxon>
    </lineage>
</organism>
<evidence type="ECO:0000313" key="1">
    <source>
        <dbReference type="EMBL" id="AFU58132.1"/>
    </source>
</evidence>
<evidence type="ECO:0000313" key="2">
    <source>
        <dbReference type="Proteomes" id="UP000008037"/>
    </source>
</evidence>
<sequence>MVHNNLRKPFEHIIIIANPMTPPSTAIMNAGNSGTMVYSVLSIFNDAEKMFLEFGFPMTTS</sequence>
<dbReference type="BioCyc" id="CNIT1237085:G1324-1190-MONOMER"/>
<gene>
    <name evidence="1" type="ordered locus">Ngar_c11920</name>
</gene>
<proteinExistence type="predicted"/>
<protein>
    <submittedName>
        <fullName evidence="1">Uncharacterized protein</fullName>
    </submittedName>
</protein>
<dbReference type="InParanoid" id="K0IJ13"/>